<keyword evidence="1" id="KW-0560">Oxidoreductase</keyword>
<dbReference type="AlphaFoldDB" id="A0A0C1E690"/>
<dbReference type="NCBIfam" id="NF001135">
    <property type="entry name" value="PRK00142.1-3"/>
    <property type="match status" value="1"/>
</dbReference>
<dbReference type="PANTHER" id="PTHR43268">
    <property type="entry name" value="THIOSULFATE SULFURTRANSFERASE/RHODANESE-LIKE DOMAIN-CONTAINING PROTEIN 2"/>
    <property type="match status" value="1"/>
</dbReference>
<dbReference type="Gene3D" id="3.40.250.10">
    <property type="entry name" value="Rhodanese-like domain"/>
    <property type="match status" value="1"/>
</dbReference>
<dbReference type="InterPro" id="IPR040503">
    <property type="entry name" value="TRHO_N"/>
</dbReference>
<gene>
    <name evidence="1" type="primary">trhO</name>
    <name evidence="3" type="ORF">DB43_HI00120</name>
</gene>
<dbReference type="Pfam" id="PF12368">
    <property type="entry name" value="Rhodanese_C"/>
    <property type="match status" value="1"/>
</dbReference>
<sequence length="315" mass="36896">MPYYVLAYYHFTPLENPREEVISHQKFFKDRDVSSRIYISEQGINGQMSASDQDAEAYMNWLHAKPDFATVEFKLHTHHEHVFPRKSVKYRKNLVAYDKAVNLNLRGEHVSPKKWREMLEDQEHKILIDVRNDYEWKVGHFENAELPPCETFRDFDGYSDNLKEQVDPKKTPVMMYCTGGIRCELYSSILKEKGFEKVYQLHGGVINYGLQEGSSHWKGKLFVFDDRMTVPISEAESEVIAKCHHCGVSAESYYNCANMDCNHLFICCSDCLLELAGCCKEACKDAPRVRPYHDQNPHKPFRKWHNYFTEKKKEA</sequence>
<dbReference type="PANTHER" id="PTHR43268:SF3">
    <property type="entry name" value="RHODANESE-LIKE DOMAIN-CONTAINING PROTEIN 7-RELATED"/>
    <property type="match status" value="1"/>
</dbReference>
<dbReference type="InterPro" id="IPR036873">
    <property type="entry name" value="Rhodanese-like_dom_sf"/>
</dbReference>
<dbReference type="Pfam" id="PF17773">
    <property type="entry name" value="UPF0176_N"/>
    <property type="match status" value="1"/>
</dbReference>
<dbReference type="InterPro" id="IPR001763">
    <property type="entry name" value="Rhodanese-like_dom"/>
</dbReference>
<dbReference type="SUPFAM" id="SSF52821">
    <property type="entry name" value="Rhodanese/Cell cycle control phosphatase"/>
    <property type="match status" value="1"/>
</dbReference>
<protein>
    <recommendedName>
        <fullName evidence="1">tRNA uridine(34) hydroxylase</fullName>
        <ecNumber evidence="1">1.14.-.-</ecNumber>
    </recommendedName>
    <alternativeName>
        <fullName evidence="1">tRNA hydroxylation protein O</fullName>
    </alternativeName>
</protein>
<dbReference type="OMA" id="CDTHTNC"/>
<keyword evidence="1" id="KW-0819">tRNA processing</keyword>
<dbReference type="NCBIfam" id="NF001134">
    <property type="entry name" value="PRK00142.1-2"/>
    <property type="match status" value="1"/>
</dbReference>
<dbReference type="RefSeq" id="WP_006342548.1">
    <property type="nucleotide sequence ID" value="NZ_JSAM01000104.1"/>
</dbReference>
<dbReference type="PATRIC" id="fig|83552.4.peg.2038"/>
<dbReference type="EC" id="1.14.-.-" evidence="1"/>
<dbReference type="GO" id="GO:0016705">
    <property type="term" value="F:oxidoreductase activity, acting on paired donors, with incorporation or reduction of molecular oxygen"/>
    <property type="evidence" value="ECO:0007669"/>
    <property type="project" value="UniProtKB-UniRule"/>
</dbReference>
<evidence type="ECO:0000259" key="2">
    <source>
        <dbReference type="PROSITE" id="PS50206"/>
    </source>
</evidence>
<dbReference type="HAMAP" id="MF_00469">
    <property type="entry name" value="TrhO"/>
    <property type="match status" value="1"/>
</dbReference>
<comment type="function">
    <text evidence="1">Catalyzes oxygen-dependent 5-hydroxyuridine (ho5U) modification at position 34 in tRNAs.</text>
</comment>
<accession>A0A0C1E690</accession>
<comment type="caution">
    <text evidence="3">The sequence shown here is derived from an EMBL/GenBank/DDBJ whole genome shotgun (WGS) entry which is preliminary data.</text>
</comment>
<proteinExistence type="inferred from homology"/>
<feature type="domain" description="Rhodanese" evidence="2">
    <location>
        <begin position="121"/>
        <end position="217"/>
    </location>
</feature>
<evidence type="ECO:0000256" key="1">
    <source>
        <dbReference type="HAMAP-Rule" id="MF_00469"/>
    </source>
</evidence>
<evidence type="ECO:0000313" key="4">
    <source>
        <dbReference type="Proteomes" id="UP000031307"/>
    </source>
</evidence>
<organism evidence="3 4">
    <name type="scientific">Parachlamydia acanthamoebae</name>
    <dbReference type="NCBI Taxonomy" id="83552"/>
    <lineage>
        <taxon>Bacteria</taxon>
        <taxon>Pseudomonadati</taxon>
        <taxon>Chlamydiota</taxon>
        <taxon>Chlamydiia</taxon>
        <taxon>Parachlamydiales</taxon>
        <taxon>Parachlamydiaceae</taxon>
        <taxon>Parachlamydia</taxon>
    </lineage>
</organism>
<dbReference type="PROSITE" id="PS50206">
    <property type="entry name" value="RHODANESE_3"/>
    <property type="match status" value="1"/>
</dbReference>
<evidence type="ECO:0000313" key="3">
    <source>
        <dbReference type="EMBL" id="KIA76827.1"/>
    </source>
</evidence>
<dbReference type="InterPro" id="IPR022111">
    <property type="entry name" value="Rhodanese_C"/>
</dbReference>
<dbReference type="SMART" id="SM00450">
    <property type="entry name" value="RHOD"/>
    <property type="match status" value="1"/>
</dbReference>
<dbReference type="Pfam" id="PF00581">
    <property type="entry name" value="Rhodanese"/>
    <property type="match status" value="1"/>
</dbReference>
<dbReference type="GO" id="GO:0006400">
    <property type="term" value="P:tRNA modification"/>
    <property type="evidence" value="ECO:0007669"/>
    <property type="project" value="UniProtKB-UniRule"/>
</dbReference>
<dbReference type="InterPro" id="IPR020936">
    <property type="entry name" value="TrhO"/>
</dbReference>
<dbReference type="CDD" id="cd01518">
    <property type="entry name" value="RHOD_YceA"/>
    <property type="match status" value="1"/>
</dbReference>
<name>A0A0C1E690_9BACT</name>
<dbReference type="Gene3D" id="3.30.70.100">
    <property type="match status" value="1"/>
</dbReference>
<comment type="catalytic activity">
    <reaction evidence="1">
        <text>uridine(34) in tRNA + AH2 + O2 = 5-hydroxyuridine(34) in tRNA + A + H2O</text>
        <dbReference type="Rhea" id="RHEA:64224"/>
        <dbReference type="Rhea" id="RHEA-COMP:11727"/>
        <dbReference type="Rhea" id="RHEA-COMP:13381"/>
        <dbReference type="ChEBI" id="CHEBI:13193"/>
        <dbReference type="ChEBI" id="CHEBI:15377"/>
        <dbReference type="ChEBI" id="CHEBI:15379"/>
        <dbReference type="ChEBI" id="CHEBI:17499"/>
        <dbReference type="ChEBI" id="CHEBI:65315"/>
        <dbReference type="ChEBI" id="CHEBI:136877"/>
    </reaction>
</comment>
<reference evidence="3 4" key="1">
    <citation type="journal article" date="2014" name="Mol. Biol. Evol.">
        <title>Massive expansion of Ubiquitination-related gene families within the Chlamydiae.</title>
        <authorList>
            <person name="Domman D."/>
            <person name="Collingro A."/>
            <person name="Lagkouvardos I."/>
            <person name="Gehre L."/>
            <person name="Weinmaier T."/>
            <person name="Rattei T."/>
            <person name="Subtil A."/>
            <person name="Horn M."/>
        </authorList>
    </citation>
    <scope>NUCLEOTIDE SEQUENCE [LARGE SCALE GENOMIC DNA]</scope>
    <source>
        <strain evidence="3 4">OEW1</strain>
    </source>
</reference>
<dbReference type="Proteomes" id="UP000031307">
    <property type="component" value="Unassembled WGS sequence"/>
</dbReference>
<dbReference type="EMBL" id="JSAM01000104">
    <property type="protein sequence ID" value="KIA76827.1"/>
    <property type="molecule type" value="Genomic_DNA"/>
</dbReference>
<comment type="similarity">
    <text evidence="1">Belongs to the TrhO family.</text>
</comment>